<dbReference type="EMBL" id="CP000245">
    <property type="protein sequence ID" value="AEG93997.1"/>
    <property type="molecule type" value="Genomic_DNA"/>
</dbReference>
<dbReference type="STRING" id="365046.Rta_28940"/>
<dbReference type="InterPro" id="IPR008972">
    <property type="entry name" value="Cupredoxin"/>
</dbReference>
<evidence type="ECO:0000313" key="3">
    <source>
        <dbReference type="Proteomes" id="UP000008385"/>
    </source>
</evidence>
<dbReference type="Gene3D" id="2.60.40.420">
    <property type="entry name" value="Cupredoxins - blue copper proteins"/>
    <property type="match status" value="1"/>
</dbReference>
<sequence length="212" mass="22278">MAAALALGTAAHAATITVAVVDREGKPVPEAVVVLSPSAGGQPRTPLPGHALVVQQKMQFLPAVTLLPAGGRVMFVNEDSWEHHVRGTAAGIAELNAAPAHKGFELRLDGKSAGKEAKTAEVTLDRAGAMLLGCHLHGSMRGHIYVADSPWAAKTSPDGQAVFDDVPAGAVRVRVWHAEQLIDLPVQTASPAEAAPARLNFQLQVVPRRRRT</sequence>
<accession>F5Y6C3</accession>
<protein>
    <recommendedName>
        <fullName evidence="4">Plastocyanin</fullName>
    </recommendedName>
</protein>
<comment type="subcellular location">
    <subcellularLocation>
        <location evidence="1">Periplasm</location>
    </subcellularLocation>
</comment>
<evidence type="ECO:0000313" key="2">
    <source>
        <dbReference type="EMBL" id="AEG93997.1"/>
    </source>
</evidence>
<dbReference type="SUPFAM" id="SSF49503">
    <property type="entry name" value="Cupredoxins"/>
    <property type="match status" value="1"/>
</dbReference>
<gene>
    <name evidence="2" type="ordered locus">Rta_28940</name>
</gene>
<reference evidence="3" key="1">
    <citation type="submission" date="2006-01" db="EMBL/GenBank/DDBJ databases">
        <title>Genome of the cyst-dividing bacterium Ramlibacter tataouinensis.</title>
        <authorList>
            <person name="Barakat M."/>
            <person name="Ortet P."/>
            <person name="De Luca G."/>
            <person name="Jourlin-Castelli C."/>
            <person name="Ansaldi M."/>
            <person name="Py B."/>
            <person name="Fichant G."/>
            <person name="Coutinho P."/>
            <person name="Voulhoux R."/>
            <person name="Bastien O."/>
            <person name="Roy S."/>
            <person name="Marechal E."/>
            <person name="Henrissat B."/>
            <person name="Quentin Y."/>
            <person name="Noirot P."/>
            <person name="Filloux A."/>
            <person name="Mejean V."/>
            <person name="DuBow M."/>
            <person name="Barras F."/>
            <person name="Heulin T."/>
        </authorList>
    </citation>
    <scope>NUCLEOTIDE SEQUENCE [LARGE SCALE GENOMIC DNA]</scope>
    <source>
        <strain evidence="3">ATCC BAA-407 / DSM 14655 / LMG 21543 / TTB310</strain>
    </source>
</reference>
<evidence type="ECO:0008006" key="4">
    <source>
        <dbReference type="Google" id="ProtNLM"/>
    </source>
</evidence>
<dbReference type="PATRIC" id="fig|365046.3.peg.2965"/>
<organism evidence="2 3">
    <name type="scientific">Ramlibacter tataouinensis (strain ATCC BAA-407 / DSM 14655 / LMG 21543 / TTB310)</name>
    <dbReference type="NCBI Taxonomy" id="365046"/>
    <lineage>
        <taxon>Bacteria</taxon>
        <taxon>Pseudomonadati</taxon>
        <taxon>Pseudomonadota</taxon>
        <taxon>Betaproteobacteria</taxon>
        <taxon>Burkholderiales</taxon>
        <taxon>Comamonadaceae</taxon>
        <taxon>Ramlibacter</taxon>
    </lineage>
</organism>
<proteinExistence type="predicted"/>
<dbReference type="AlphaFoldDB" id="F5Y6C3"/>
<keyword evidence="3" id="KW-1185">Reference proteome</keyword>
<dbReference type="Proteomes" id="UP000008385">
    <property type="component" value="Chromosome"/>
</dbReference>
<name>F5Y6C3_RAMTT</name>
<dbReference type="KEGG" id="rta:Rta_28940"/>
<evidence type="ECO:0000256" key="1">
    <source>
        <dbReference type="ARBA" id="ARBA00004418"/>
    </source>
</evidence>
<reference evidence="2 3" key="2">
    <citation type="journal article" date="2011" name="PLoS ONE">
        <title>The Cyst-Dividing Bacterium Ramlibacter tataouinensis TTB310 Genome Reveals a Well-Stocked Toolbox for Adaptation to a Desert Environment.</title>
        <authorList>
            <person name="De Luca G."/>
            <person name="Barakat M."/>
            <person name="Ortet P."/>
            <person name="Fochesato S."/>
            <person name="Jourlin-Castelli C."/>
            <person name="Ansaldi M."/>
            <person name="Py B."/>
            <person name="Fichant G."/>
            <person name="Coutinho P.M."/>
            <person name="Voulhoux R."/>
            <person name="Bastien O."/>
            <person name="Marechal E."/>
            <person name="Henrissat B."/>
            <person name="Quentin Y."/>
            <person name="Noirot P."/>
            <person name="Filloux A."/>
            <person name="Mejean V."/>
            <person name="Dubow M.S."/>
            <person name="Barras F."/>
            <person name="Barbe V."/>
            <person name="Weissenbach J."/>
            <person name="Mihalcescu I."/>
            <person name="Vermeglio A."/>
            <person name="Achouak W."/>
            <person name="Heulin T."/>
        </authorList>
    </citation>
    <scope>NUCLEOTIDE SEQUENCE [LARGE SCALE GENOMIC DNA]</scope>
    <source>
        <strain evidence="3">ATCC BAA-407 / DSM 14655 / LMG 21543 / TTB310</strain>
    </source>
</reference>
<dbReference type="HOGENOM" id="CLU_084768_2_2_4"/>
<dbReference type="GO" id="GO:0042597">
    <property type="term" value="C:periplasmic space"/>
    <property type="evidence" value="ECO:0007669"/>
    <property type="project" value="UniProtKB-SubCell"/>
</dbReference>
<dbReference type="eggNOG" id="COG3794">
    <property type="taxonomic scope" value="Bacteria"/>
</dbReference>